<evidence type="ECO:0000313" key="6">
    <source>
        <dbReference type="Proteomes" id="UP000187251"/>
    </source>
</evidence>
<name>A0A1R1K231_ALCXX</name>
<keyword evidence="2 5" id="KW-0808">Transferase</keyword>
<dbReference type="PANTHER" id="PTHR12526">
    <property type="entry name" value="GLYCOSYLTRANSFERASE"/>
    <property type="match status" value="1"/>
</dbReference>
<proteinExistence type="predicted"/>
<evidence type="ECO:0000259" key="3">
    <source>
        <dbReference type="Pfam" id="PF00534"/>
    </source>
</evidence>
<dbReference type="SUPFAM" id="SSF53756">
    <property type="entry name" value="UDP-Glycosyltransferase/glycogen phosphorylase"/>
    <property type="match status" value="1"/>
</dbReference>
<dbReference type="EMBL" id="MJMN01000001">
    <property type="protein sequence ID" value="OMG93495.1"/>
    <property type="molecule type" value="Genomic_DNA"/>
</dbReference>
<evidence type="ECO:0000256" key="1">
    <source>
        <dbReference type="ARBA" id="ARBA00022676"/>
    </source>
</evidence>
<dbReference type="OrthoDB" id="9062832at2"/>
<dbReference type="AlphaFoldDB" id="A0A1R1K231"/>
<dbReference type="Proteomes" id="UP000187251">
    <property type="component" value="Unassembled WGS sequence"/>
</dbReference>
<sequence>MKILYTNFHQGDGGGHTTYVISLARMLSGKADVTIAAPCGSRLLDEASALPGVRVIALQFKGAPARQWRALRQLRALLRAEAFDVVHVNGSADHRLCMLASMGMGPLRPFMVYTQHNGRHPRSLGTRLRAGLATDRVICVSQHTFDGMRRSAFRPADLRLVRNGVDTRRFRPASPHEAALAREQLLPAALRDRLVVGSQAGTAAYKNWLDMVAAVVMLPEAQRRQIAVLIAGQPPTAADLQRVDELGMRDAVVFTGLLQDVRPLLAATDLGFVLSSSLETISFACREMMAAGKPVIVSDTGGLAENVTNGSSGWIVPAGAVARVAEILADVLENRILLDWMAAAARRKAVRDFSLETFVRGTEQVYAESGRAPRPRLRHKLVSAGVIVGAAMQKGTTCLG</sequence>
<feature type="domain" description="Glycosyltransferase subfamily 4-like N-terminal" evidence="4">
    <location>
        <begin position="14"/>
        <end position="169"/>
    </location>
</feature>
<evidence type="ECO:0000313" key="5">
    <source>
        <dbReference type="EMBL" id="OMG93495.1"/>
    </source>
</evidence>
<dbReference type="GO" id="GO:0016757">
    <property type="term" value="F:glycosyltransferase activity"/>
    <property type="evidence" value="ECO:0007669"/>
    <property type="project" value="UniProtKB-KW"/>
</dbReference>
<dbReference type="CDD" id="cd03801">
    <property type="entry name" value="GT4_PimA-like"/>
    <property type="match status" value="1"/>
</dbReference>
<reference evidence="5 6" key="1">
    <citation type="submission" date="2016-09" db="EMBL/GenBank/DDBJ databases">
        <title>Phylogenomics of Achromobacter.</title>
        <authorList>
            <person name="Jeukens J."/>
            <person name="Freschi L."/>
            <person name="Vincent A.T."/>
            <person name="Emond-Rheault J.-G."/>
            <person name="Kukavica-Ibrulj I."/>
            <person name="Charette S.J."/>
            <person name="Levesque R.C."/>
        </authorList>
    </citation>
    <scope>NUCLEOTIDE SEQUENCE [LARGE SCALE GENOMIC DNA]</scope>
    <source>
        <strain evidence="5 6">AUS488</strain>
    </source>
</reference>
<keyword evidence="1" id="KW-0328">Glycosyltransferase</keyword>
<evidence type="ECO:0000259" key="4">
    <source>
        <dbReference type="Pfam" id="PF13439"/>
    </source>
</evidence>
<dbReference type="RefSeq" id="WP_076408454.1">
    <property type="nucleotide sequence ID" value="NZ_AP028040.1"/>
</dbReference>
<organism evidence="5 6">
    <name type="scientific">Alcaligenes xylosoxydans xylosoxydans</name>
    <name type="common">Achromobacter xylosoxidans</name>
    <dbReference type="NCBI Taxonomy" id="85698"/>
    <lineage>
        <taxon>Bacteria</taxon>
        <taxon>Pseudomonadati</taxon>
        <taxon>Pseudomonadota</taxon>
        <taxon>Betaproteobacteria</taxon>
        <taxon>Burkholderiales</taxon>
        <taxon>Alcaligenaceae</taxon>
        <taxon>Achromobacter</taxon>
    </lineage>
</organism>
<dbReference type="InterPro" id="IPR001296">
    <property type="entry name" value="Glyco_trans_1"/>
</dbReference>
<dbReference type="PANTHER" id="PTHR12526:SF510">
    <property type="entry name" value="D-INOSITOL 3-PHOSPHATE GLYCOSYLTRANSFERASE"/>
    <property type="match status" value="1"/>
</dbReference>
<gene>
    <name evidence="5" type="ORF">BIZ92_03995</name>
</gene>
<dbReference type="Gene3D" id="3.40.50.2000">
    <property type="entry name" value="Glycogen Phosphorylase B"/>
    <property type="match status" value="2"/>
</dbReference>
<dbReference type="Pfam" id="PF00534">
    <property type="entry name" value="Glycos_transf_1"/>
    <property type="match status" value="1"/>
</dbReference>
<dbReference type="InterPro" id="IPR028098">
    <property type="entry name" value="Glyco_trans_4-like_N"/>
</dbReference>
<comment type="caution">
    <text evidence="5">The sequence shown here is derived from an EMBL/GenBank/DDBJ whole genome shotgun (WGS) entry which is preliminary data.</text>
</comment>
<feature type="domain" description="Glycosyl transferase family 1" evidence="3">
    <location>
        <begin position="204"/>
        <end position="347"/>
    </location>
</feature>
<protein>
    <submittedName>
        <fullName evidence="5">Glycosyl transferase family 1</fullName>
    </submittedName>
</protein>
<accession>A0A1R1K231</accession>
<dbReference type="Pfam" id="PF13439">
    <property type="entry name" value="Glyco_transf_4"/>
    <property type="match status" value="1"/>
</dbReference>
<evidence type="ECO:0000256" key="2">
    <source>
        <dbReference type="ARBA" id="ARBA00022679"/>
    </source>
</evidence>